<comment type="caution">
    <text evidence="5">The sequence shown here is derived from an EMBL/GenBank/DDBJ whole genome shotgun (WGS) entry which is preliminary data.</text>
</comment>
<accession>A0A3D3TLK0</accession>
<evidence type="ECO:0000256" key="2">
    <source>
        <dbReference type="ARBA" id="ARBA00023125"/>
    </source>
</evidence>
<organism evidence="5 6">
    <name type="scientific">Mesotoga infera</name>
    <dbReference type="NCBI Taxonomy" id="1236046"/>
    <lineage>
        <taxon>Bacteria</taxon>
        <taxon>Thermotogati</taxon>
        <taxon>Thermotogota</taxon>
        <taxon>Thermotogae</taxon>
        <taxon>Kosmotogales</taxon>
        <taxon>Kosmotogaceae</taxon>
        <taxon>Mesotoga</taxon>
    </lineage>
</organism>
<name>A0A3D3TLK0_9BACT</name>
<dbReference type="GO" id="GO:0003677">
    <property type="term" value="F:DNA binding"/>
    <property type="evidence" value="ECO:0007669"/>
    <property type="project" value="UniProtKB-KW"/>
</dbReference>
<dbReference type="PANTHER" id="PTHR33154">
    <property type="entry name" value="TRANSCRIPTIONAL REGULATOR, ARSR FAMILY"/>
    <property type="match status" value="1"/>
</dbReference>
<dbReference type="InterPro" id="IPR011991">
    <property type="entry name" value="ArsR-like_HTH"/>
</dbReference>
<protein>
    <submittedName>
        <fullName evidence="5">Transcriptional regulator</fullName>
    </submittedName>
</protein>
<dbReference type="EMBL" id="DQBS01000132">
    <property type="protein sequence ID" value="HCO70038.1"/>
    <property type="molecule type" value="Genomic_DNA"/>
</dbReference>
<dbReference type="Proteomes" id="UP000264215">
    <property type="component" value="Unassembled WGS sequence"/>
</dbReference>
<dbReference type="CDD" id="cd00090">
    <property type="entry name" value="HTH_ARSR"/>
    <property type="match status" value="1"/>
</dbReference>
<dbReference type="Gene3D" id="1.10.10.10">
    <property type="entry name" value="Winged helix-like DNA-binding domain superfamily/Winged helix DNA-binding domain"/>
    <property type="match status" value="1"/>
</dbReference>
<dbReference type="InterPro" id="IPR036388">
    <property type="entry name" value="WH-like_DNA-bd_sf"/>
</dbReference>
<dbReference type="AlphaFoldDB" id="A0A3D3TLK0"/>
<dbReference type="PANTHER" id="PTHR33154:SF33">
    <property type="entry name" value="TRANSCRIPTIONAL REPRESSOR SDPR"/>
    <property type="match status" value="1"/>
</dbReference>
<dbReference type="NCBIfam" id="NF033788">
    <property type="entry name" value="HTH_metalloreg"/>
    <property type="match status" value="1"/>
</dbReference>
<feature type="domain" description="HTH arsR-type" evidence="4">
    <location>
        <begin position="1"/>
        <end position="100"/>
    </location>
</feature>
<evidence type="ECO:0000313" key="6">
    <source>
        <dbReference type="Proteomes" id="UP000264215"/>
    </source>
</evidence>
<reference evidence="5 6" key="1">
    <citation type="journal article" date="2018" name="Nat. Biotechnol.">
        <title>A standardized bacterial taxonomy based on genome phylogeny substantially revises the tree of life.</title>
        <authorList>
            <person name="Parks D.H."/>
            <person name="Chuvochina M."/>
            <person name="Waite D.W."/>
            <person name="Rinke C."/>
            <person name="Skarshewski A."/>
            <person name="Chaumeil P.A."/>
            <person name="Hugenholtz P."/>
        </authorList>
    </citation>
    <scope>NUCLEOTIDE SEQUENCE [LARGE SCALE GENOMIC DNA]</scope>
    <source>
        <strain evidence="5">UBA9905</strain>
    </source>
</reference>
<dbReference type="GO" id="GO:0003700">
    <property type="term" value="F:DNA-binding transcription factor activity"/>
    <property type="evidence" value="ECO:0007669"/>
    <property type="project" value="InterPro"/>
</dbReference>
<dbReference type="PRINTS" id="PR00778">
    <property type="entry name" value="HTHARSR"/>
</dbReference>
<dbReference type="SMART" id="SM00418">
    <property type="entry name" value="HTH_ARSR"/>
    <property type="match status" value="1"/>
</dbReference>
<dbReference type="InterPro" id="IPR001845">
    <property type="entry name" value="HTH_ArsR_DNA-bd_dom"/>
</dbReference>
<proteinExistence type="predicted"/>
<sequence>MKMLIYNLPEVMKSLADETNLRLLGLIKLHEELCVCEFEDMLELPQPTVSRHLKALADSRLIQARKDGRWRYYSMADCPEFDDEVLNIAIEQFGIKKRERRKKCGEK</sequence>
<evidence type="ECO:0000256" key="1">
    <source>
        <dbReference type="ARBA" id="ARBA00023015"/>
    </source>
</evidence>
<dbReference type="PROSITE" id="PS50987">
    <property type="entry name" value="HTH_ARSR_2"/>
    <property type="match status" value="1"/>
</dbReference>
<evidence type="ECO:0000259" key="4">
    <source>
        <dbReference type="PROSITE" id="PS50987"/>
    </source>
</evidence>
<keyword evidence="2" id="KW-0238">DNA-binding</keyword>
<keyword evidence="3" id="KW-0804">Transcription</keyword>
<gene>
    <name evidence="5" type="ORF">DIT26_05570</name>
</gene>
<dbReference type="SUPFAM" id="SSF46785">
    <property type="entry name" value="Winged helix' DNA-binding domain"/>
    <property type="match status" value="1"/>
</dbReference>
<evidence type="ECO:0000256" key="3">
    <source>
        <dbReference type="ARBA" id="ARBA00023163"/>
    </source>
</evidence>
<dbReference type="Pfam" id="PF01022">
    <property type="entry name" value="HTH_5"/>
    <property type="match status" value="1"/>
</dbReference>
<dbReference type="InterPro" id="IPR051081">
    <property type="entry name" value="HTH_MetalResp_TranReg"/>
</dbReference>
<evidence type="ECO:0000313" key="5">
    <source>
        <dbReference type="EMBL" id="HCO70038.1"/>
    </source>
</evidence>
<dbReference type="InterPro" id="IPR036390">
    <property type="entry name" value="WH_DNA-bd_sf"/>
</dbReference>
<keyword evidence="1" id="KW-0805">Transcription regulation</keyword>